<reference evidence="2 3" key="1">
    <citation type="journal article" date="2014" name="Nature">
        <title>An environmental bacterial taxon with a large and distinct metabolic repertoire.</title>
        <authorList>
            <person name="Wilson M.C."/>
            <person name="Mori T."/>
            <person name="Ruckert C."/>
            <person name="Uria A.R."/>
            <person name="Helf M.J."/>
            <person name="Takada K."/>
            <person name="Gernert C."/>
            <person name="Steffens U.A."/>
            <person name="Heycke N."/>
            <person name="Schmitt S."/>
            <person name="Rinke C."/>
            <person name="Helfrich E.J."/>
            <person name="Brachmann A.O."/>
            <person name="Gurgui C."/>
            <person name="Wakimoto T."/>
            <person name="Kracht M."/>
            <person name="Crusemann M."/>
            <person name="Hentschel U."/>
            <person name="Abe I."/>
            <person name="Matsunaga S."/>
            <person name="Kalinowski J."/>
            <person name="Takeyama H."/>
            <person name="Piel J."/>
        </authorList>
    </citation>
    <scope>NUCLEOTIDE SEQUENCE [LARGE SCALE GENOMIC DNA]</scope>
    <source>
        <strain evidence="3">TSY1</strain>
    </source>
</reference>
<dbReference type="SUPFAM" id="SSF53335">
    <property type="entry name" value="S-adenosyl-L-methionine-dependent methyltransferases"/>
    <property type="match status" value="1"/>
</dbReference>
<dbReference type="InterPro" id="IPR025714">
    <property type="entry name" value="Methyltranfer_dom"/>
</dbReference>
<name>W4L537_ENTF1</name>
<sequence>MPSPPTNASQRADMPEGTQRILNTRTLHNAHPRLAELLTPGLRVLDLGCGTGTITRGIAEAVAPYGEVVGVDINSMLIEEAPRLHSDVAGLRFEAADIYNLPFHGEFDIVHAARVLQWLAQPFEALRSMQQAAKPGGRVVVLDYNHERITWEPKPPHSMQVFYDAFLRWRAEAGMDNTIADHLPTMFNHLGLQTIQETEQHEITQRGHADFEVRLGIWGEVAATRGHQMVQDGIITEAQRASAETEYRRWMQDQAVSQRMYLISVEGTRPR</sequence>
<evidence type="ECO:0000313" key="2">
    <source>
        <dbReference type="EMBL" id="ETW93172.1"/>
    </source>
</evidence>
<dbReference type="CDD" id="cd02440">
    <property type="entry name" value="AdoMet_MTases"/>
    <property type="match status" value="1"/>
</dbReference>
<comment type="caution">
    <text evidence="2">The sequence shown here is derived from an EMBL/GenBank/DDBJ whole genome shotgun (WGS) entry which is preliminary data.</text>
</comment>
<dbReference type="AlphaFoldDB" id="W4L537"/>
<feature type="domain" description="Methyltransferase" evidence="1">
    <location>
        <begin position="39"/>
        <end position="147"/>
    </location>
</feature>
<dbReference type="InterPro" id="IPR029063">
    <property type="entry name" value="SAM-dependent_MTases_sf"/>
</dbReference>
<dbReference type="Proteomes" id="UP000019141">
    <property type="component" value="Unassembled WGS sequence"/>
</dbReference>
<protein>
    <recommendedName>
        <fullName evidence="1">Methyltransferase domain-containing protein</fullName>
    </recommendedName>
</protein>
<gene>
    <name evidence="2" type="ORF">ETSY1_40370</name>
</gene>
<proteinExistence type="predicted"/>
<dbReference type="HOGENOM" id="CLU_1034082_0_0_7"/>
<evidence type="ECO:0000313" key="3">
    <source>
        <dbReference type="Proteomes" id="UP000019141"/>
    </source>
</evidence>
<keyword evidence="3" id="KW-1185">Reference proteome</keyword>
<dbReference type="PANTHER" id="PTHR43861:SF1">
    <property type="entry name" value="TRANS-ACONITATE 2-METHYLTRANSFERASE"/>
    <property type="match status" value="1"/>
</dbReference>
<dbReference type="EMBL" id="AZHW01001292">
    <property type="protein sequence ID" value="ETW93172.1"/>
    <property type="molecule type" value="Genomic_DNA"/>
</dbReference>
<dbReference type="Gene3D" id="3.40.50.150">
    <property type="entry name" value="Vaccinia Virus protein VP39"/>
    <property type="match status" value="1"/>
</dbReference>
<accession>W4L537</accession>
<dbReference type="PANTHER" id="PTHR43861">
    <property type="entry name" value="TRANS-ACONITATE 2-METHYLTRANSFERASE-RELATED"/>
    <property type="match status" value="1"/>
</dbReference>
<dbReference type="Pfam" id="PF13847">
    <property type="entry name" value="Methyltransf_31"/>
    <property type="match status" value="1"/>
</dbReference>
<evidence type="ECO:0000259" key="1">
    <source>
        <dbReference type="Pfam" id="PF13847"/>
    </source>
</evidence>
<organism evidence="2 3">
    <name type="scientific">Entotheonella factor</name>
    <dbReference type="NCBI Taxonomy" id="1429438"/>
    <lineage>
        <taxon>Bacteria</taxon>
        <taxon>Pseudomonadati</taxon>
        <taxon>Nitrospinota/Tectimicrobiota group</taxon>
        <taxon>Candidatus Tectimicrobiota</taxon>
        <taxon>Candidatus Entotheonellia</taxon>
        <taxon>Candidatus Entotheonellales</taxon>
        <taxon>Candidatus Entotheonellaceae</taxon>
        <taxon>Candidatus Entotheonella</taxon>
    </lineage>
</organism>